<dbReference type="Gene3D" id="2.40.70.10">
    <property type="entry name" value="Acid Proteases"/>
    <property type="match status" value="1"/>
</dbReference>
<keyword evidence="17" id="KW-1185">Reference proteome</keyword>
<dbReference type="FunFam" id="1.10.340.70:FF:000003">
    <property type="entry name" value="Protein CBG25708"/>
    <property type="match status" value="1"/>
</dbReference>
<evidence type="ECO:0000256" key="9">
    <source>
        <dbReference type="ARBA" id="ARBA00022918"/>
    </source>
</evidence>
<dbReference type="PROSITE" id="PS50994">
    <property type="entry name" value="INTEGRASE"/>
    <property type="match status" value="1"/>
</dbReference>
<protein>
    <recommendedName>
        <fullName evidence="10">Gypsy retrotransposon integrase-like protein 1</fullName>
        <ecNumber evidence="3">2.7.7.49</ecNumber>
        <ecNumber evidence="2">3.1.26.4</ecNumber>
    </recommendedName>
</protein>
<evidence type="ECO:0000256" key="7">
    <source>
        <dbReference type="ARBA" id="ARBA00022759"/>
    </source>
</evidence>
<keyword evidence="9" id="KW-0695">RNA-directed DNA polymerase</keyword>
<keyword evidence="4" id="KW-0808">Transferase</keyword>
<evidence type="ECO:0000313" key="16">
    <source>
        <dbReference type="EMBL" id="KAK7895754.1"/>
    </source>
</evidence>
<dbReference type="PROSITE" id="PS50878">
    <property type="entry name" value="RT_POL"/>
    <property type="match status" value="1"/>
</dbReference>
<evidence type="ECO:0000259" key="13">
    <source>
        <dbReference type="PROSITE" id="PS50158"/>
    </source>
</evidence>
<keyword evidence="5" id="KW-0548">Nucleotidyltransferase</keyword>
<dbReference type="InterPro" id="IPR001969">
    <property type="entry name" value="Aspartic_peptidase_AS"/>
</dbReference>
<dbReference type="Pfam" id="PF17917">
    <property type="entry name" value="RT_RNaseH"/>
    <property type="match status" value="1"/>
</dbReference>
<dbReference type="InterPro" id="IPR036397">
    <property type="entry name" value="RNaseH_sf"/>
</dbReference>
<dbReference type="PROSITE" id="PS00141">
    <property type="entry name" value="ASP_PROTEASE"/>
    <property type="match status" value="1"/>
</dbReference>
<dbReference type="CDD" id="cd09274">
    <property type="entry name" value="RNase_HI_RT_Ty3"/>
    <property type="match status" value="1"/>
</dbReference>
<dbReference type="GO" id="GO:0004190">
    <property type="term" value="F:aspartic-type endopeptidase activity"/>
    <property type="evidence" value="ECO:0007669"/>
    <property type="project" value="InterPro"/>
</dbReference>
<feature type="domain" description="Integrase catalytic" evidence="15">
    <location>
        <begin position="906"/>
        <end position="1063"/>
    </location>
</feature>
<dbReference type="Pfam" id="PF00665">
    <property type="entry name" value="rve"/>
    <property type="match status" value="1"/>
</dbReference>
<name>A0AAW0NE82_9GOBI</name>
<dbReference type="FunFam" id="3.10.20.370:FF:000001">
    <property type="entry name" value="Retrovirus-related Pol polyprotein from transposon 17.6-like protein"/>
    <property type="match status" value="1"/>
</dbReference>
<dbReference type="GO" id="GO:0006508">
    <property type="term" value="P:proteolysis"/>
    <property type="evidence" value="ECO:0007669"/>
    <property type="project" value="InterPro"/>
</dbReference>
<feature type="domain" description="Reverse transcriptase" evidence="14">
    <location>
        <begin position="353"/>
        <end position="530"/>
    </location>
</feature>
<dbReference type="InterPro" id="IPR001584">
    <property type="entry name" value="Integrase_cat-core"/>
</dbReference>
<evidence type="ECO:0000256" key="8">
    <source>
        <dbReference type="ARBA" id="ARBA00022801"/>
    </source>
</evidence>
<dbReference type="InterPro" id="IPR001878">
    <property type="entry name" value="Znf_CCHC"/>
</dbReference>
<keyword evidence="8" id="KW-0378">Hydrolase</keyword>
<dbReference type="InterPro" id="IPR043502">
    <property type="entry name" value="DNA/RNA_pol_sf"/>
</dbReference>
<dbReference type="GO" id="GO:0008270">
    <property type="term" value="F:zinc ion binding"/>
    <property type="evidence" value="ECO:0007669"/>
    <property type="project" value="UniProtKB-KW"/>
</dbReference>
<dbReference type="SUPFAM" id="SSF57756">
    <property type="entry name" value="Retrovirus zinc finger-like domains"/>
    <property type="match status" value="1"/>
</dbReference>
<dbReference type="EMBL" id="JBBPFD010000015">
    <property type="protein sequence ID" value="KAK7895754.1"/>
    <property type="molecule type" value="Genomic_DNA"/>
</dbReference>
<dbReference type="Pfam" id="PF00078">
    <property type="entry name" value="RVT_1"/>
    <property type="match status" value="1"/>
</dbReference>
<keyword evidence="6" id="KW-0540">Nuclease</keyword>
<evidence type="ECO:0000256" key="4">
    <source>
        <dbReference type="ARBA" id="ARBA00022679"/>
    </source>
</evidence>
<dbReference type="InterPro" id="IPR050951">
    <property type="entry name" value="Retrovirus_Pol_polyprotein"/>
</dbReference>
<dbReference type="Gene3D" id="4.10.60.10">
    <property type="entry name" value="Zinc finger, CCHC-type"/>
    <property type="match status" value="1"/>
</dbReference>
<dbReference type="PANTHER" id="PTHR37984:SF15">
    <property type="entry name" value="INTEGRASE CATALYTIC DOMAIN-CONTAINING PROTEIN"/>
    <property type="match status" value="1"/>
</dbReference>
<dbReference type="Gene3D" id="1.10.340.70">
    <property type="match status" value="1"/>
</dbReference>
<dbReference type="InterPro" id="IPR041373">
    <property type="entry name" value="RT_RNaseH"/>
</dbReference>
<dbReference type="InterPro" id="IPR000477">
    <property type="entry name" value="RT_dom"/>
</dbReference>
<dbReference type="EC" id="3.1.26.4" evidence="2"/>
<accession>A0AAW0NE82</accession>
<proteinExistence type="inferred from homology"/>
<dbReference type="Gene3D" id="3.10.10.10">
    <property type="entry name" value="HIV Type 1 Reverse Transcriptase, subunit A, domain 1"/>
    <property type="match status" value="1"/>
</dbReference>
<dbReference type="GO" id="GO:0003964">
    <property type="term" value="F:RNA-directed DNA polymerase activity"/>
    <property type="evidence" value="ECO:0007669"/>
    <property type="project" value="UniProtKB-KW"/>
</dbReference>
<dbReference type="CDD" id="cd01647">
    <property type="entry name" value="RT_LTR"/>
    <property type="match status" value="1"/>
</dbReference>
<gene>
    <name evidence="16" type="ORF">WMY93_021079</name>
</gene>
<dbReference type="Gene3D" id="3.30.70.270">
    <property type="match status" value="2"/>
</dbReference>
<dbReference type="InterPro" id="IPR043128">
    <property type="entry name" value="Rev_trsase/Diguanyl_cyclase"/>
</dbReference>
<keyword evidence="11" id="KW-0863">Zinc-finger</keyword>
<feature type="domain" description="CCHC-type" evidence="13">
    <location>
        <begin position="124"/>
        <end position="139"/>
    </location>
</feature>
<evidence type="ECO:0000256" key="3">
    <source>
        <dbReference type="ARBA" id="ARBA00012493"/>
    </source>
</evidence>
<dbReference type="InterPro" id="IPR041588">
    <property type="entry name" value="Integrase_H2C2"/>
</dbReference>
<evidence type="ECO:0000256" key="6">
    <source>
        <dbReference type="ARBA" id="ARBA00022722"/>
    </source>
</evidence>
<evidence type="ECO:0000256" key="12">
    <source>
        <dbReference type="SAM" id="MobiDB-lite"/>
    </source>
</evidence>
<dbReference type="PROSITE" id="PS50158">
    <property type="entry name" value="ZF_CCHC"/>
    <property type="match status" value="1"/>
</dbReference>
<comment type="similarity">
    <text evidence="1">Belongs to the beta type-B retroviral polymerase family. HERV class-II K(HML-2) pol subfamily.</text>
</comment>
<dbReference type="FunFam" id="3.30.420.10:FF:000063">
    <property type="entry name" value="Retrovirus-related Pol polyprotein from transposon 297-like Protein"/>
    <property type="match status" value="1"/>
</dbReference>
<dbReference type="FunFam" id="3.30.70.270:FF:000020">
    <property type="entry name" value="Transposon Tf2-6 polyprotein-like Protein"/>
    <property type="match status" value="1"/>
</dbReference>
<dbReference type="InterPro" id="IPR021109">
    <property type="entry name" value="Peptidase_aspartic_dom_sf"/>
</dbReference>
<evidence type="ECO:0000259" key="15">
    <source>
        <dbReference type="PROSITE" id="PS50994"/>
    </source>
</evidence>
<evidence type="ECO:0000256" key="2">
    <source>
        <dbReference type="ARBA" id="ARBA00012180"/>
    </source>
</evidence>
<dbReference type="GO" id="GO:0003676">
    <property type="term" value="F:nucleic acid binding"/>
    <property type="evidence" value="ECO:0007669"/>
    <property type="project" value="InterPro"/>
</dbReference>
<keyword evidence="11" id="KW-0479">Metal-binding</keyword>
<keyword evidence="11" id="KW-0862">Zinc</keyword>
<organism evidence="16 17">
    <name type="scientific">Mugilogobius chulae</name>
    <name type="common">yellowstripe goby</name>
    <dbReference type="NCBI Taxonomy" id="88201"/>
    <lineage>
        <taxon>Eukaryota</taxon>
        <taxon>Metazoa</taxon>
        <taxon>Chordata</taxon>
        <taxon>Craniata</taxon>
        <taxon>Vertebrata</taxon>
        <taxon>Euteleostomi</taxon>
        <taxon>Actinopterygii</taxon>
        <taxon>Neopterygii</taxon>
        <taxon>Teleostei</taxon>
        <taxon>Neoteleostei</taxon>
        <taxon>Acanthomorphata</taxon>
        <taxon>Gobiaria</taxon>
        <taxon>Gobiiformes</taxon>
        <taxon>Gobioidei</taxon>
        <taxon>Gobiidae</taxon>
        <taxon>Gobionellinae</taxon>
        <taxon>Mugilogobius</taxon>
    </lineage>
</organism>
<evidence type="ECO:0000256" key="11">
    <source>
        <dbReference type="PROSITE-ProRule" id="PRU00047"/>
    </source>
</evidence>
<evidence type="ECO:0000256" key="10">
    <source>
        <dbReference type="ARBA" id="ARBA00039658"/>
    </source>
</evidence>
<reference evidence="17" key="1">
    <citation type="submission" date="2024-04" db="EMBL/GenBank/DDBJ databases">
        <title>Salinicola lusitanus LLJ914,a marine bacterium isolated from the Okinawa Trough.</title>
        <authorList>
            <person name="Li J."/>
        </authorList>
    </citation>
    <scope>NUCLEOTIDE SEQUENCE [LARGE SCALE GENOMIC DNA]</scope>
</reference>
<evidence type="ECO:0000256" key="1">
    <source>
        <dbReference type="ARBA" id="ARBA00010879"/>
    </source>
</evidence>
<feature type="compositionally biased region" description="Basic and acidic residues" evidence="12">
    <location>
        <begin position="74"/>
        <end position="90"/>
    </location>
</feature>
<sequence length="1322" mass="146605">MEGEMIRDQLISNTYLSAVRDKLLLENELTLDKAVTIATQVEAAVKNATLLTANRQAPTAPVQAVGPSRTTFKGKRDSCPAKPNAHDRNKQATTANKQQRKCFRCGSNKHIATDRNCPAASVQCNNCGKKGHFAKVCRSSAKSVNQIQEVVVPELAILCVDNVKLAAAAFDKLTCTVNIEAPKGNGHSVELIVDTGASVSILPESLYKKHFRNCTLQEPQIKLVTYSKGHLPVLGCLKAETTTTKQDKTVPATFYVVKAGSPLLGLDLIRALGVSIIDGKVILNMDNANTPSAGEFGTVQNIDSSSAQTLGCVKGFVHKVQVNNTVQPVRQKLRRLPLSIRKEVSAELNRLLQAGIIERVDASEWVSPLVAGRKRKGGLRLCVDLREPNKSVVMDCYPLPHMEDLFAELSGATHYSQIDLSSAYHQLPLHPESRKLTAFITHDGLFQFTRVPFGLASAPSAFQKMMETILKDLPGVQNYLDDIVVYGASKEDHDQRLQAVLNRLSEAGLQINFGKSAFAQTDITFLGHVISKDCLRPSSDHLSAIAKAPAPQDMPALRSFLGLTSWFSKFIPNYATLVEPLRQKLKTSSQAELQWDKEANESFIKLKQMLLDSPALSIYNPKLPTVITTDASDYGLGAVLTQFHPDNTERIVAFASRTLTPAERKYSTTEKEALACVWAVERWRTYVWGHRFTLRTDHQALTTLLNTKGMNRAGMRIARWSARLMCFQYDIEYRPGTQNVLADCLSRVPLETTSLTEPEPDLFVEIAEISPLFSALPLADFGAESEDCPELKLLREVSRSKWPKTKKSLPTELQPYFLMRHELAVDSPLVFRGTRLVVPKSLRERIVHVAHEGHQGIVRTKQRLRELYWWPNMDSLVYNVLSSCTVCQKCDKTAKATPAPLQPVEFPEGPFQHVAVDIVGPFERGPQDCRFAITLVDYFSKWPEVAFTSNATTATVLTFLSSVFSREGNPCAITTDNGPQFTSCDFADFLKERGIKHIKTSVYHPQANGCVERFNRMLKDCIQGAQAVQKPWKPTVTAMLQSYRATPHATTNESPFKLLRGRQMRTKLHILPQSDRTGHPVLLRSGGLLSDHTGGWWLTRLRVRLHARCRWTQTRAGGGDCSAHEAGEVHTLLPGERCTLGREHPQQNSANPGKGNSTDSCLWRSGPQAKWSSGEVVLRRSGPQAKWSSGEVVLRRSGPQVKWSTGEVVHRRSGPQAKWSSGEVVLREVVLRRSGPQGSVHRRSGPQAKWSTGEVVHRRSGPQVKWSSGEVVLRRSGPQAKWSTGEVVHRRSGPQAKWSSGEVVLRRSGPQAKWSSGEVVLR</sequence>
<dbReference type="SMART" id="SM00343">
    <property type="entry name" value="ZnF_C2HC"/>
    <property type="match status" value="2"/>
</dbReference>
<evidence type="ECO:0000313" key="17">
    <source>
        <dbReference type="Proteomes" id="UP001460270"/>
    </source>
</evidence>
<evidence type="ECO:0000259" key="14">
    <source>
        <dbReference type="PROSITE" id="PS50878"/>
    </source>
</evidence>
<feature type="region of interest" description="Disordered" evidence="12">
    <location>
        <begin position="59"/>
        <end position="95"/>
    </location>
</feature>
<dbReference type="Proteomes" id="UP001460270">
    <property type="component" value="Unassembled WGS sequence"/>
</dbReference>
<dbReference type="SUPFAM" id="SSF56672">
    <property type="entry name" value="DNA/RNA polymerases"/>
    <property type="match status" value="1"/>
</dbReference>
<dbReference type="EC" id="2.7.7.49" evidence="3"/>
<dbReference type="Gene3D" id="3.30.420.10">
    <property type="entry name" value="Ribonuclease H-like superfamily/Ribonuclease H"/>
    <property type="match status" value="1"/>
</dbReference>
<dbReference type="GO" id="GO:0015074">
    <property type="term" value="P:DNA integration"/>
    <property type="evidence" value="ECO:0007669"/>
    <property type="project" value="InterPro"/>
</dbReference>
<dbReference type="InterPro" id="IPR012337">
    <property type="entry name" value="RNaseH-like_sf"/>
</dbReference>
<dbReference type="SUPFAM" id="SSF53098">
    <property type="entry name" value="Ribonuclease H-like"/>
    <property type="match status" value="1"/>
</dbReference>
<dbReference type="InterPro" id="IPR036875">
    <property type="entry name" value="Znf_CCHC_sf"/>
</dbReference>
<dbReference type="GO" id="GO:0004523">
    <property type="term" value="F:RNA-DNA hybrid ribonuclease activity"/>
    <property type="evidence" value="ECO:0007669"/>
    <property type="project" value="UniProtKB-EC"/>
</dbReference>
<keyword evidence="7" id="KW-0255">Endonuclease</keyword>
<feature type="compositionally biased region" description="Polar residues" evidence="12">
    <location>
        <begin position="1146"/>
        <end position="1160"/>
    </location>
</feature>
<evidence type="ECO:0000256" key="5">
    <source>
        <dbReference type="ARBA" id="ARBA00022695"/>
    </source>
</evidence>
<dbReference type="PANTHER" id="PTHR37984">
    <property type="entry name" value="PROTEIN CBG26694"/>
    <property type="match status" value="1"/>
</dbReference>
<dbReference type="SUPFAM" id="SSF50630">
    <property type="entry name" value="Acid proteases"/>
    <property type="match status" value="1"/>
</dbReference>
<dbReference type="Pfam" id="PF17921">
    <property type="entry name" value="Integrase_H2C2"/>
    <property type="match status" value="1"/>
</dbReference>
<feature type="region of interest" description="Disordered" evidence="12">
    <location>
        <begin position="1139"/>
        <end position="1165"/>
    </location>
</feature>
<comment type="caution">
    <text evidence="16">The sequence shown here is derived from an EMBL/GenBank/DDBJ whole genome shotgun (WGS) entry which is preliminary data.</text>
</comment>